<reference evidence="2 3" key="1">
    <citation type="submission" date="2014-06" db="EMBL/GenBank/DDBJ databases">
        <authorList>
            <consortium name="DOE Joint Genome Institute"/>
            <person name="Kuo A."/>
            <person name="Kohler A."/>
            <person name="Nagy L.G."/>
            <person name="Floudas D."/>
            <person name="Copeland A."/>
            <person name="Barry K.W."/>
            <person name="Cichocki N."/>
            <person name="Veneault-Fourrey C."/>
            <person name="LaButti K."/>
            <person name="Lindquist E.A."/>
            <person name="Lipzen A."/>
            <person name="Lundell T."/>
            <person name="Morin E."/>
            <person name="Murat C."/>
            <person name="Sun H."/>
            <person name="Tunlid A."/>
            <person name="Henrissat B."/>
            <person name="Grigoriev I.V."/>
            <person name="Hibbett D.S."/>
            <person name="Martin F."/>
            <person name="Nordberg H.P."/>
            <person name="Cantor M.N."/>
            <person name="Hua S.X."/>
        </authorList>
    </citation>
    <scope>NUCLEOTIDE SEQUENCE [LARGE SCALE GENOMIC DNA]</scope>
    <source>
        <strain evidence="2 3">ATCC 200175</strain>
    </source>
</reference>
<protein>
    <submittedName>
        <fullName evidence="2">Uncharacterized protein</fullName>
    </submittedName>
</protein>
<reference evidence="3" key="2">
    <citation type="submission" date="2015-01" db="EMBL/GenBank/DDBJ databases">
        <title>Evolutionary Origins and Diversification of the Mycorrhizal Mutualists.</title>
        <authorList>
            <consortium name="DOE Joint Genome Institute"/>
            <consortium name="Mycorrhizal Genomics Consortium"/>
            <person name="Kohler A."/>
            <person name="Kuo A."/>
            <person name="Nagy L.G."/>
            <person name="Floudas D."/>
            <person name="Copeland A."/>
            <person name="Barry K.W."/>
            <person name="Cichocki N."/>
            <person name="Veneault-Fourrey C."/>
            <person name="LaButti K."/>
            <person name="Lindquist E.A."/>
            <person name="Lipzen A."/>
            <person name="Lundell T."/>
            <person name="Morin E."/>
            <person name="Murat C."/>
            <person name="Riley R."/>
            <person name="Ohm R."/>
            <person name="Sun H."/>
            <person name="Tunlid A."/>
            <person name="Henrissat B."/>
            <person name="Grigoriev I.V."/>
            <person name="Hibbett D.S."/>
            <person name="Martin F."/>
        </authorList>
    </citation>
    <scope>NUCLEOTIDE SEQUENCE [LARGE SCALE GENOMIC DNA]</scope>
    <source>
        <strain evidence="3">ATCC 200175</strain>
    </source>
</reference>
<sequence>MAERLPPELWSHIFDLAADEDVIFYPGLQTSMAQSTWSKSPWSSWTVRTPQDTINIIQRRSYATKKSIISACKTWRRLGSEFLVRCLFFDDPTKLRDLCSILDRDPSLGWWARRLHITHFLSRRGPTMDDFENPLKTILQQCPNLEIFIVDWPMRSYATKKSIISACKTWRRLGSEFLVRCLFFDDPTKLRDLCSILDRDPSLGWWARRLHITHFLSRRGPTMDDFENPLKAILQQCPNLEIFIVDWPMSTAFGPIADTLGSHCHNLRTVHWHVPSELLSKVIWALDTLPNLVAVHLEFDAAVQESDSITLGSAQDVKLKLPNLQQLFLKAFCQDFLEQATGWSLPMLRSFSFDFGSNRHDVPDIISFLAQHGTTLLFLDLNCIPALDVRSILDLCPSLTTFCFNLDWKIAPIPNPDATPEQLEDEAILPITLANRPHEHIQHIGLHGLLYAFGVGYAGAYADADPVRTMMVQRTNDRNFNALNKAMFPKLERVRVLSPTVLQDLNDNDGPAQSCFERWERWWEACTRMRVRLEDCSGGVLGNLPQEEEEECESDEDGEYEYYTEEEEEPRGGSVSLAELRELLAECRRMTEEGEREQSPFQFFLGPPT</sequence>
<evidence type="ECO:0000256" key="1">
    <source>
        <dbReference type="SAM" id="MobiDB-lite"/>
    </source>
</evidence>
<accession>A0A0C9TP32</accession>
<evidence type="ECO:0000313" key="2">
    <source>
        <dbReference type="EMBL" id="KIJ12293.1"/>
    </source>
</evidence>
<proteinExistence type="predicted"/>
<gene>
    <name evidence="2" type="ORF">PAXINDRAFT_14909</name>
</gene>
<dbReference type="SUPFAM" id="SSF52047">
    <property type="entry name" value="RNI-like"/>
    <property type="match status" value="1"/>
</dbReference>
<keyword evidence="3" id="KW-1185">Reference proteome</keyword>
<dbReference type="HOGENOM" id="CLU_011577_1_0_1"/>
<feature type="region of interest" description="Disordered" evidence="1">
    <location>
        <begin position="546"/>
        <end position="575"/>
    </location>
</feature>
<dbReference type="InterPro" id="IPR032675">
    <property type="entry name" value="LRR_dom_sf"/>
</dbReference>
<dbReference type="OrthoDB" id="5345779at2759"/>
<feature type="compositionally biased region" description="Acidic residues" evidence="1">
    <location>
        <begin position="546"/>
        <end position="569"/>
    </location>
</feature>
<name>A0A0C9TP32_PAXIN</name>
<dbReference type="AlphaFoldDB" id="A0A0C9TP32"/>
<dbReference type="Proteomes" id="UP000053647">
    <property type="component" value="Unassembled WGS sequence"/>
</dbReference>
<dbReference type="Gene3D" id="3.80.10.10">
    <property type="entry name" value="Ribonuclease Inhibitor"/>
    <property type="match status" value="1"/>
</dbReference>
<evidence type="ECO:0000313" key="3">
    <source>
        <dbReference type="Proteomes" id="UP000053647"/>
    </source>
</evidence>
<organism evidence="2 3">
    <name type="scientific">Paxillus involutus ATCC 200175</name>
    <dbReference type="NCBI Taxonomy" id="664439"/>
    <lineage>
        <taxon>Eukaryota</taxon>
        <taxon>Fungi</taxon>
        <taxon>Dikarya</taxon>
        <taxon>Basidiomycota</taxon>
        <taxon>Agaricomycotina</taxon>
        <taxon>Agaricomycetes</taxon>
        <taxon>Agaricomycetidae</taxon>
        <taxon>Boletales</taxon>
        <taxon>Paxilineae</taxon>
        <taxon>Paxillaceae</taxon>
        <taxon>Paxillus</taxon>
    </lineage>
</organism>
<dbReference type="EMBL" id="KN819366">
    <property type="protein sequence ID" value="KIJ12293.1"/>
    <property type="molecule type" value="Genomic_DNA"/>
</dbReference>